<name>A0AA41W435_9GAMM</name>
<keyword evidence="5" id="KW-1185">Reference proteome</keyword>
<comment type="caution">
    <text evidence="4">The sequence shown here is derived from an EMBL/GenBank/DDBJ whole genome shotgun (WGS) entry which is preliminary data.</text>
</comment>
<sequence>MITAIPMNYHEIANHFTKALSLVFFDDQGNELHREPNPALNTSCSGKTAMLELFKRHNAERFVVRHIGQKMLERLLNNSYSVFQVRRGRHAAQNLAVIPDTELIPLTAAEHGSPSVNHDKKKAQGRKCCGQDGLKEQAHRSGSCCGSHSTPQHTCHSTKQAGRGGCCH</sequence>
<proteinExistence type="predicted"/>
<evidence type="ECO:0000313" key="5">
    <source>
        <dbReference type="Proteomes" id="UP001165393"/>
    </source>
</evidence>
<evidence type="ECO:0000259" key="3">
    <source>
        <dbReference type="Pfam" id="PF02579"/>
    </source>
</evidence>
<keyword evidence="1" id="KW-0535">Nitrogen fixation</keyword>
<feature type="domain" description="Dinitrogenase iron-molybdenum cofactor biosynthesis" evidence="3">
    <location>
        <begin position="11"/>
        <end position="89"/>
    </location>
</feature>
<dbReference type="InterPro" id="IPR036105">
    <property type="entry name" value="DiNase_FeMo-co_biosyn_sf"/>
</dbReference>
<dbReference type="InterPro" id="IPR003731">
    <property type="entry name" value="Di-Nase_FeMo-co_biosynth"/>
</dbReference>
<dbReference type="Pfam" id="PF02579">
    <property type="entry name" value="Nitro_FeMo-Co"/>
    <property type="match status" value="1"/>
</dbReference>
<gene>
    <name evidence="4" type="ORF">NAF29_00640</name>
</gene>
<accession>A0AA41W435</accession>
<evidence type="ECO:0000256" key="2">
    <source>
        <dbReference type="SAM" id="MobiDB-lite"/>
    </source>
</evidence>
<dbReference type="EMBL" id="JAMQGP010000001">
    <property type="protein sequence ID" value="MCM2678178.1"/>
    <property type="molecule type" value="Genomic_DNA"/>
</dbReference>
<dbReference type="Gene3D" id="3.30.420.130">
    <property type="entry name" value="Dinitrogenase iron-molybdenum cofactor biosynthesis domain"/>
    <property type="match status" value="1"/>
</dbReference>
<protein>
    <submittedName>
        <fullName evidence="4">Dinitrogenase iron-molybdenum cofactor</fullName>
    </submittedName>
</protein>
<dbReference type="SUPFAM" id="SSF53146">
    <property type="entry name" value="Nitrogenase accessory factor-like"/>
    <property type="match status" value="1"/>
</dbReference>
<dbReference type="AlphaFoldDB" id="A0AA41W435"/>
<evidence type="ECO:0000256" key="1">
    <source>
        <dbReference type="ARBA" id="ARBA00023231"/>
    </source>
</evidence>
<dbReference type="RefSeq" id="WP_251259495.1">
    <property type="nucleotide sequence ID" value="NZ_JAMQGP010000001.1"/>
</dbReference>
<organism evidence="4 5">
    <name type="scientific">Echinimonas agarilytica</name>
    <dbReference type="NCBI Taxonomy" id="1215918"/>
    <lineage>
        <taxon>Bacteria</taxon>
        <taxon>Pseudomonadati</taxon>
        <taxon>Pseudomonadota</taxon>
        <taxon>Gammaproteobacteria</taxon>
        <taxon>Alteromonadales</taxon>
        <taxon>Echinimonadaceae</taxon>
        <taxon>Echinimonas</taxon>
    </lineage>
</organism>
<reference evidence="4 5" key="1">
    <citation type="journal article" date="2013" name="Antonie Van Leeuwenhoek">
        <title>Echinimonas agarilytica gen. nov., sp. nov., a new gammaproteobacterium isolated from the sea urchin Strongylocentrotus intermedius.</title>
        <authorList>
            <person name="Nedashkovskaya O.I."/>
            <person name="Stenkova A.M."/>
            <person name="Zhukova N.V."/>
            <person name="Van Trappen S."/>
            <person name="Lee J.S."/>
            <person name="Kim S.B."/>
        </authorList>
    </citation>
    <scope>NUCLEOTIDE SEQUENCE [LARGE SCALE GENOMIC DNA]</scope>
    <source>
        <strain evidence="4 5">KMM 6351</strain>
    </source>
</reference>
<dbReference type="Proteomes" id="UP001165393">
    <property type="component" value="Unassembled WGS sequence"/>
</dbReference>
<feature type="compositionally biased region" description="Polar residues" evidence="2">
    <location>
        <begin position="144"/>
        <end position="160"/>
    </location>
</feature>
<evidence type="ECO:0000313" key="4">
    <source>
        <dbReference type="EMBL" id="MCM2678178.1"/>
    </source>
</evidence>
<feature type="region of interest" description="Disordered" evidence="2">
    <location>
        <begin position="140"/>
        <end position="168"/>
    </location>
</feature>